<dbReference type="GO" id="GO:0004565">
    <property type="term" value="F:beta-galactosidase activity"/>
    <property type="evidence" value="ECO:0007669"/>
    <property type="project" value="UniProtKB-EC"/>
</dbReference>
<dbReference type="InterPro" id="IPR006311">
    <property type="entry name" value="TAT_signal"/>
</dbReference>
<dbReference type="Gene3D" id="2.60.120.200">
    <property type="match status" value="2"/>
</dbReference>
<dbReference type="InterPro" id="IPR006102">
    <property type="entry name" value="Ig-like_GH2"/>
</dbReference>
<dbReference type="InterPro" id="IPR013783">
    <property type="entry name" value="Ig-like_fold"/>
</dbReference>
<dbReference type="SUPFAM" id="SSF49785">
    <property type="entry name" value="Galactose-binding domain-like"/>
    <property type="match status" value="1"/>
</dbReference>
<feature type="region of interest" description="Disordered" evidence="6">
    <location>
        <begin position="1259"/>
        <end position="1292"/>
    </location>
</feature>
<dbReference type="RefSeq" id="WP_343775985.1">
    <property type="nucleotide sequence ID" value="NZ_BAAADV010000008.1"/>
</dbReference>
<feature type="domain" description="Glycoside hydrolase family 2 catalytic" evidence="8">
    <location>
        <begin position="736"/>
        <end position="1009"/>
    </location>
</feature>
<reference evidence="10 11" key="1">
    <citation type="journal article" date="2019" name="Int. J. Syst. Evol. Microbiol.">
        <title>The Global Catalogue of Microorganisms (GCM) 10K type strain sequencing project: providing services to taxonomists for standard genome sequencing and annotation.</title>
        <authorList>
            <consortium name="The Broad Institute Genomics Platform"/>
            <consortium name="The Broad Institute Genome Sequencing Center for Infectious Disease"/>
            <person name="Wu L."/>
            <person name="Ma J."/>
        </authorList>
    </citation>
    <scope>NUCLEOTIDE SEQUENCE [LARGE SCALE GENOMIC DNA]</scope>
    <source>
        <strain evidence="10 11">JCM 16328</strain>
    </source>
</reference>
<dbReference type="GO" id="GO:0005990">
    <property type="term" value="P:lactose catabolic process"/>
    <property type="evidence" value="ECO:0007669"/>
    <property type="project" value="TreeGrafter"/>
</dbReference>
<dbReference type="InterPro" id="IPR006101">
    <property type="entry name" value="Glyco_hydro_2"/>
</dbReference>
<comment type="similarity">
    <text evidence="2">Belongs to the glycosyl hydrolase 2 family.</text>
</comment>
<dbReference type="PRINTS" id="PR00132">
    <property type="entry name" value="GLHYDRLASE2"/>
</dbReference>
<dbReference type="PROSITE" id="PS51318">
    <property type="entry name" value="TAT"/>
    <property type="match status" value="1"/>
</dbReference>
<dbReference type="Pfam" id="PF00703">
    <property type="entry name" value="Glyco_hydro_2"/>
    <property type="match status" value="1"/>
</dbReference>
<dbReference type="InterPro" id="IPR047676">
    <property type="entry name" value="FxLYD_dom"/>
</dbReference>
<dbReference type="SUPFAM" id="SSF49303">
    <property type="entry name" value="beta-Galactosidase/glucuronidase domain"/>
    <property type="match status" value="2"/>
</dbReference>
<keyword evidence="4" id="KW-0378">Hydrolase</keyword>
<comment type="caution">
    <text evidence="10">The sequence shown here is derived from an EMBL/GenBank/DDBJ whole genome shotgun (WGS) entry which is preliminary data.</text>
</comment>
<dbReference type="InterPro" id="IPR006104">
    <property type="entry name" value="Glyco_hydro_2_N"/>
</dbReference>
<evidence type="ECO:0000256" key="1">
    <source>
        <dbReference type="ARBA" id="ARBA00001412"/>
    </source>
</evidence>
<keyword evidence="11" id="KW-1185">Reference proteome</keyword>
<feature type="domain" description="Glycoside hydrolase family 2 immunoglobulin-like beta-sandwich" evidence="7">
    <location>
        <begin position="625"/>
        <end position="734"/>
    </location>
</feature>
<feature type="region of interest" description="Disordered" evidence="6">
    <location>
        <begin position="50"/>
        <end position="69"/>
    </location>
</feature>
<evidence type="ECO:0000256" key="4">
    <source>
        <dbReference type="ARBA" id="ARBA00022801"/>
    </source>
</evidence>
<dbReference type="GO" id="GO:0009341">
    <property type="term" value="C:beta-galactosidase complex"/>
    <property type="evidence" value="ECO:0007669"/>
    <property type="project" value="TreeGrafter"/>
</dbReference>
<protein>
    <recommendedName>
        <fullName evidence="3">beta-galactosidase</fullName>
        <ecNumber evidence="3">3.2.1.23</ecNumber>
    </recommendedName>
</protein>
<dbReference type="Pfam" id="PF13385">
    <property type="entry name" value="Laminin_G_3"/>
    <property type="match status" value="2"/>
</dbReference>
<comment type="catalytic activity">
    <reaction evidence="1">
        <text>Hydrolysis of terminal non-reducing beta-D-galactose residues in beta-D-galactosides.</text>
        <dbReference type="EC" id="3.2.1.23"/>
    </reaction>
</comment>
<evidence type="ECO:0000259" key="8">
    <source>
        <dbReference type="Pfam" id="PF02836"/>
    </source>
</evidence>
<dbReference type="Pfam" id="PF02837">
    <property type="entry name" value="Glyco_hydro_2_N"/>
    <property type="match status" value="1"/>
</dbReference>
<dbReference type="SUPFAM" id="SSF49899">
    <property type="entry name" value="Concanavalin A-like lectins/glucanases"/>
    <property type="match status" value="2"/>
</dbReference>
<feature type="region of interest" description="Disordered" evidence="6">
    <location>
        <begin position="1086"/>
        <end position="1120"/>
    </location>
</feature>
<dbReference type="NCBIfam" id="NF038353">
    <property type="entry name" value="FxLYD_dom"/>
    <property type="match status" value="1"/>
</dbReference>
<evidence type="ECO:0000259" key="9">
    <source>
        <dbReference type="Pfam" id="PF02837"/>
    </source>
</evidence>
<dbReference type="Gene3D" id="2.60.40.10">
    <property type="entry name" value="Immunoglobulins"/>
    <property type="match status" value="1"/>
</dbReference>
<dbReference type="SUPFAM" id="SSF51445">
    <property type="entry name" value="(Trans)glycosidases"/>
    <property type="match status" value="1"/>
</dbReference>
<sequence>MAQETNPQSGAKAPTTRRSVLSAVSGVALGTALPIGASAAQATEEYEAAKSSVELTPRPDQADVGGTRSLNGTWDFTLAGSETPPAADSASRVVTPDRTTLENDAMLHDDPPIITDPDERAVDLAGDGYVAVGDANSLDFTSPGFTVQLTFKYTEDTVLFSKGGNQYSAGVYGGELSFWTKGEGGWPSVGGGDLSPGDWYRATFAVDDDEIRIYVEGERVGTASHGFSSLPSTDSPLHLGYNSGTDTQGTPAVDSLCVFDTVLTDSDVSAGFDSIPDSAVAWLPFDESESGTSQDESSAGNDASLVNDPPFVSGRDGRGLDLAGPGYVTVAPDDSLNFASTGFALQAMVRYDGGSGLVLDKGSSGVSGGTEQFGLGIYDGTVSFYMQSADGSYPQSVQTDISTGGWHRITVVVDDAENRLYVDGDRRGAVSHDADGLASSDAAFVVGGDDLDVAVKSTAAFDAALSDGEVASGFTGVPDSAVLWLPYNVVEDRSVEWRDESVPGQWAYDEYFVPDGASDWYPQEGQLGWYRREFEVPEGWDEGRLKLRFDGVYSRGRVFVNGTEVADHVGGYTPFEADITDVVDPEGSNTLAVGVAQRSKADDMGWQNVTGGITRDVTLLSIPDAHLADCDVRTTLDTGTASVAIDATVANVGETALESAVVEATLTDPDGEAVASKRAELSSVADGASRDVEFEIDVDDPQPWNPEQPRLYALDVELDAGGTTERVTEHVGIREIEVDGNELLLNGESVTLRGVNWEEIHLAEHGHAVPPDVTRRDAERLKEANVNFVRTAHHPTSEAFLDACDELGIVVEVEAPHMFIGRHRGEPYPELVVRQTLEMVERDKNRPSVCIWSIANESDWYDCFDAAARLAKEVDPTRPTIFNHDDYDAADPWHGDYDLRADHYPALRSDSTVSDHAGMDAPLLFDEYAHTYCYNDRELVTDPGLRDEWGRVFRTIWEQCRSTKSVAGAALWAGGDHLEQWGEYLWGAVDRNGRRRPEFWHLRKVYAPVQFTDVEWHGRRATVTVENRHEFVNLRERTIAWDDGKRSGERSVDLPPGETAELSFAVPGDKLELEVIHPDGHVNNEFVASPEVPGANRRSRAKERTKNRGRGRVDAESDSLSLQVDEDAGDVSIYGPDGTLLARNPEFAVTPTQQSTGRDYASAIDHRLSGRTVTDVRRDGDGTVTVDIEYDVAEGSITVESGESGLDVDYEFELLESVDAREAGITFPADAELTTLSWSRDGLWSTYPEDHVGRLEGTASAFPDGTRSENEGIEIQSGQPWKDDATVHGSNDFRSTKRNVRSAALTDESGTGVRVDSDADQHVRAQVRSDGVDLIVLERSISGTNADGWLDRQPLLDQDPTLKAGETVRGSVSLSAAVDGTAVEFGERAAPGRRAGRDRDSDR</sequence>
<dbReference type="PANTHER" id="PTHR46323">
    <property type="entry name" value="BETA-GALACTOSIDASE"/>
    <property type="match status" value="1"/>
</dbReference>
<dbReference type="Gene3D" id="3.20.20.80">
    <property type="entry name" value="Glycosidases"/>
    <property type="match status" value="1"/>
</dbReference>
<dbReference type="InterPro" id="IPR013320">
    <property type="entry name" value="ConA-like_dom_sf"/>
</dbReference>
<feature type="compositionally biased region" description="Basic and acidic residues" evidence="6">
    <location>
        <begin position="1102"/>
        <end position="1115"/>
    </location>
</feature>
<feature type="region of interest" description="Disordered" evidence="6">
    <location>
        <begin position="287"/>
        <end position="311"/>
    </location>
</feature>
<evidence type="ECO:0000313" key="10">
    <source>
        <dbReference type="EMBL" id="GAA0683002.1"/>
    </source>
</evidence>
<evidence type="ECO:0000256" key="6">
    <source>
        <dbReference type="SAM" id="MobiDB-lite"/>
    </source>
</evidence>
<proteinExistence type="inferred from homology"/>
<dbReference type="EMBL" id="BAAADV010000008">
    <property type="protein sequence ID" value="GAA0683002.1"/>
    <property type="molecule type" value="Genomic_DNA"/>
</dbReference>
<feature type="domain" description="Glycosyl hydrolases family 2 sugar binding" evidence="9">
    <location>
        <begin position="521"/>
        <end position="623"/>
    </location>
</feature>
<keyword evidence="5" id="KW-0326">Glycosidase</keyword>
<organism evidence="10 11">
    <name type="scientific">Natronoarchaeum mannanilyticum</name>
    <dbReference type="NCBI Taxonomy" id="926360"/>
    <lineage>
        <taxon>Archaea</taxon>
        <taxon>Methanobacteriati</taxon>
        <taxon>Methanobacteriota</taxon>
        <taxon>Stenosarchaea group</taxon>
        <taxon>Halobacteria</taxon>
        <taxon>Halobacteriales</taxon>
        <taxon>Natronoarchaeaceae</taxon>
    </lineage>
</organism>
<dbReference type="InterPro" id="IPR050347">
    <property type="entry name" value="Bact_Beta-galactosidase"/>
</dbReference>
<feature type="compositionally biased region" description="Polar residues" evidence="6">
    <location>
        <begin position="290"/>
        <end position="301"/>
    </location>
</feature>
<dbReference type="InterPro" id="IPR017853">
    <property type="entry name" value="GH"/>
</dbReference>
<dbReference type="Gene3D" id="2.60.120.260">
    <property type="entry name" value="Galactose-binding domain-like"/>
    <property type="match status" value="1"/>
</dbReference>
<dbReference type="PANTHER" id="PTHR46323:SF2">
    <property type="entry name" value="BETA-GALACTOSIDASE"/>
    <property type="match status" value="1"/>
</dbReference>
<evidence type="ECO:0000256" key="3">
    <source>
        <dbReference type="ARBA" id="ARBA00012756"/>
    </source>
</evidence>
<dbReference type="Pfam" id="PF02836">
    <property type="entry name" value="Glyco_hydro_2_C"/>
    <property type="match status" value="1"/>
</dbReference>
<dbReference type="EC" id="3.2.1.23" evidence="3"/>
<accession>A0AAV3TEC5</accession>
<evidence type="ECO:0000256" key="5">
    <source>
        <dbReference type="ARBA" id="ARBA00023295"/>
    </source>
</evidence>
<dbReference type="Proteomes" id="UP001500420">
    <property type="component" value="Unassembled WGS sequence"/>
</dbReference>
<dbReference type="InterPro" id="IPR006103">
    <property type="entry name" value="Glyco_hydro_2_cat"/>
</dbReference>
<dbReference type="InterPro" id="IPR036156">
    <property type="entry name" value="Beta-gal/glucu_dom_sf"/>
</dbReference>
<gene>
    <name evidence="10" type="ORF">GCM10009020_35480</name>
</gene>
<name>A0AAV3TEC5_9EURY</name>
<evidence type="ECO:0000256" key="2">
    <source>
        <dbReference type="ARBA" id="ARBA00007401"/>
    </source>
</evidence>
<dbReference type="InterPro" id="IPR008979">
    <property type="entry name" value="Galactose-bd-like_sf"/>
</dbReference>
<evidence type="ECO:0000313" key="11">
    <source>
        <dbReference type="Proteomes" id="UP001500420"/>
    </source>
</evidence>
<evidence type="ECO:0000259" key="7">
    <source>
        <dbReference type="Pfam" id="PF00703"/>
    </source>
</evidence>